<dbReference type="Proteomes" id="UP001610432">
    <property type="component" value="Unassembled WGS sequence"/>
</dbReference>
<proteinExistence type="predicted"/>
<protein>
    <submittedName>
        <fullName evidence="1">Uncharacterized protein</fullName>
    </submittedName>
</protein>
<dbReference type="GeneID" id="98142241"/>
<keyword evidence="2" id="KW-1185">Reference proteome</keyword>
<accession>A0ABR4L9Q7</accession>
<sequence length="197" mass="23235">METGAMRSENPWERRELLAGRKRIKRRRWWERSCLRRVSRRSQAWRVESQKGGEVVRVEQPTIRFGWRATQFQSSSQALICIYCFISPRKRRLMAEHFNFSLSCTLEDDVYKSRRRDAQTGHPPACRQASICCRSSSHAETARRRLKALLHSHAPTDLFYGQWARSGRVSLSYFKVRIGLLQKDYTPKRSTTTQRVI</sequence>
<evidence type="ECO:0000313" key="2">
    <source>
        <dbReference type="Proteomes" id="UP001610432"/>
    </source>
</evidence>
<organism evidence="1 2">
    <name type="scientific">Aspergillus lucknowensis</name>
    <dbReference type="NCBI Taxonomy" id="176173"/>
    <lineage>
        <taxon>Eukaryota</taxon>
        <taxon>Fungi</taxon>
        <taxon>Dikarya</taxon>
        <taxon>Ascomycota</taxon>
        <taxon>Pezizomycotina</taxon>
        <taxon>Eurotiomycetes</taxon>
        <taxon>Eurotiomycetidae</taxon>
        <taxon>Eurotiales</taxon>
        <taxon>Aspergillaceae</taxon>
        <taxon>Aspergillus</taxon>
        <taxon>Aspergillus subgen. Nidulantes</taxon>
    </lineage>
</organism>
<comment type="caution">
    <text evidence="1">The sequence shown here is derived from an EMBL/GenBank/DDBJ whole genome shotgun (WGS) entry which is preliminary data.</text>
</comment>
<dbReference type="EMBL" id="JBFXLQ010000072">
    <property type="protein sequence ID" value="KAL2861256.1"/>
    <property type="molecule type" value="Genomic_DNA"/>
</dbReference>
<evidence type="ECO:0000313" key="1">
    <source>
        <dbReference type="EMBL" id="KAL2861256.1"/>
    </source>
</evidence>
<gene>
    <name evidence="1" type="ORF">BJX67DRAFT_312726</name>
</gene>
<name>A0ABR4L9Q7_9EURO</name>
<dbReference type="RefSeq" id="XP_070881150.1">
    <property type="nucleotide sequence ID" value="XM_071027169.1"/>
</dbReference>
<reference evidence="1 2" key="1">
    <citation type="submission" date="2024-07" db="EMBL/GenBank/DDBJ databases">
        <title>Section-level genome sequencing and comparative genomics of Aspergillus sections Usti and Cavernicolus.</title>
        <authorList>
            <consortium name="Lawrence Berkeley National Laboratory"/>
            <person name="Nybo J.L."/>
            <person name="Vesth T.C."/>
            <person name="Theobald S."/>
            <person name="Frisvad J.C."/>
            <person name="Larsen T.O."/>
            <person name="Kjaerboelling I."/>
            <person name="Rothschild-Mancinelli K."/>
            <person name="Lyhne E.K."/>
            <person name="Kogle M.E."/>
            <person name="Barry K."/>
            <person name="Clum A."/>
            <person name="Na H."/>
            <person name="Ledsgaard L."/>
            <person name="Lin J."/>
            <person name="Lipzen A."/>
            <person name="Kuo A."/>
            <person name="Riley R."/>
            <person name="Mondo S."/>
            <person name="Labutti K."/>
            <person name="Haridas S."/>
            <person name="Pangalinan J."/>
            <person name="Salamov A.A."/>
            <person name="Simmons B.A."/>
            <person name="Magnuson J.K."/>
            <person name="Chen J."/>
            <person name="Drula E."/>
            <person name="Henrissat B."/>
            <person name="Wiebenga A."/>
            <person name="Lubbers R.J."/>
            <person name="Gomes A.C."/>
            <person name="Macurrencykelacurrency M.R."/>
            <person name="Stajich J."/>
            <person name="Grigoriev I.V."/>
            <person name="Mortensen U.H."/>
            <person name="De Vries R.P."/>
            <person name="Baker S.E."/>
            <person name="Andersen M.R."/>
        </authorList>
    </citation>
    <scope>NUCLEOTIDE SEQUENCE [LARGE SCALE GENOMIC DNA]</scope>
    <source>
        <strain evidence="1 2">CBS 449.75</strain>
    </source>
</reference>